<organism evidence="1">
    <name type="scientific">marine sediment metagenome</name>
    <dbReference type="NCBI Taxonomy" id="412755"/>
    <lineage>
        <taxon>unclassified sequences</taxon>
        <taxon>metagenomes</taxon>
        <taxon>ecological metagenomes</taxon>
    </lineage>
</organism>
<comment type="caution">
    <text evidence="1">The sequence shown here is derived from an EMBL/GenBank/DDBJ whole genome shotgun (WGS) entry which is preliminary data.</text>
</comment>
<gene>
    <name evidence="1" type="ORF">S03H2_72805</name>
</gene>
<dbReference type="AlphaFoldDB" id="X1KTY5"/>
<feature type="non-terminal residue" evidence="1">
    <location>
        <position position="45"/>
    </location>
</feature>
<protein>
    <submittedName>
        <fullName evidence="1">Uncharacterized protein</fullName>
    </submittedName>
</protein>
<evidence type="ECO:0000313" key="1">
    <source>
        <dbReference type="EMBL" id="GAH93619.1"/>
    </source>
</evidence>
<accession>X1KTY5</accession>
<feature type="non-terminal residue" evidence="1">
    <location>
        <position position="1"/>
    </location>
</feature>
<reference evidence="1" key="1">
    <citation type="journal article" date="2014" name="Front. Microbiol.">
        <title>High frequency of phylogenetically diverse reductive dehalogenase-homologous genes in deep subseafloor sedimentary metagenomes.</title>
        <authorList>
            <person name="Kawai M."/>
            <person name="Futagami T."/>
            <person name="Toyoda A."/>
            <person name="Takaki Y."/>
            <person name="Nishi S."/>
            <person name="Hori S."/>
            <person name="Arai W."/>
            <person name="Tsubouchi T."/>
            <person name="Morono Y."/>
            <person name="Uchiyama I."/>
            <person name="Ito T."/>
            <person name="Fujiyama A."/>
            <person name="Inagaki F."/>
            <person name="Takami H."/>
        </authorList>
    </citation>
    <scope>NUCLEOTIDE SEQUENCE</scope>
    <source>
        <strain evidence="1">Expedition CK06-06</strain>
    </source>
</reference>
<name>X1KTY5_9ZZZZ</name>
<proteinExistence type="predicted"/>
<sequence>AHYETLKDTYVNQWAKAARNCQQVHTDLRRWFPDLCFPLGHGAIS</sequence>
<dbReference type="EMBL" id="BARU01049473">
    <property type="protein sequence ID" value="GAH93619.1"/>
    <property type="molecule type" value="Genomic_DNA"/>
</dbReference>